<reference evidence="13" key="1">
    <citation type="submission" date="2022-05" db="EMBL/GenBank/DDBJ databases">
        <title>Sphingomonas sp. strain MG17 Genome sequencing and assembly.</title>
        <authorList>
            <person name="Kim I."/>
        </authorList>
    </citation>
    <scope>NUCLEOTIDE SEQUENCE</scope>
    <source>
        <strain evidence="13">MG17</strain>
    </source>
</reference>
<keyword evidence="5 12" id="KW-0813">Transport</keyword>
<dbReference type="GO" id="GO:0017004">
    <property type="term" value="P:cytochrome complex assembly"/>
    <property type="evidence" value="ECO:0007669"/>
    <property type="project" value="UniProtKB-KW"/>
</dbReference>
<proteinExistence type="inferred from homology"/>
<dbReference type="GO" id="GO:0015886">
    <property type="term" value="P:heme transport"/>
    <property type="evidence" value="ECO:0007669"/>
    <property type="project" value="InterPro"/>
</dbReference>
<comment type="function">
    <text evidence="1 12">Required for the export of heme to the periplasm for the biogenesis of c-type cytochromes.</text>
</comment>
<keyword evidence="10 12" id="KW-1133">Transmembrane helix</keyword>
<name>A0A9X2KMV6_9SPHN</name>
<protein>
    <recommendedName>
        <fullName evidence="4 12">Heme exporter protein D</fullName>
    </recommendedName>
</protein>
<keyword evidence="14" id="KW-1185">Reference proteome</keyword>
<evidence type="ECO:0000256" key="5">
    <source>
        <dbReference type="ARBA" id="ARBA00022448"/>
    </source>
</evidence>
<organism evidence="13 14">
    <name type="scientific">Sphingomonas tagetis</name>
    <dbReference type="NCBI Taxonomy" id="2949092"/>
    <lineage>
        <taxon>Bacteria</taxon>
        <taxon>Pseudomonadati</taxon>
        <taxon>Pseudomonadota</taxon>
        <taxon>Alphaproteobacteria</taxon>
        <taxon>Sphingomonadales</taxon>
        <taxon>Sphingomonadaceae</taxon>
        <taxon>Sphingomonas</taxon>
    </lineage>
</organism>
<sequence length="43" mass="4685">MNHWPFIIAAYAVVVAGVGGLSLFSWLAMRRAEAAAEALRNRP</sequence>
<accession>A0A9X2KMV6</accession>
<dbReference type="InterPro" id="IPR007078">
    <property type="entry name" value="Haem_export_protD_CcmD"/>
</dbReference>
<dbReference type="EMBL" id="JAMLDX010000001">
    <property type="protein sequence ID" value="MCP3729043.1"/>
    <property type="molecule type" value="Genomic_DNA"/>
</dbReference>
<keyword evidence="6 12" id="KW-1003">Cell membrane</keyword>
<feature type="transmembrane region" description="Helical" evidence="12">
    <location>
        <begin position="6"/>
        <end position="29"/>
    </location>
</feature>
<evidence type="ECO:0000256" key="9">
    <source>
        <dbReference type="ARBA" id="ARBA00022748"/>
    </source>
</evidence>
<evidence type="ECO:0000256" key="12">
    <source>
        <dbReference type="RuleBase" id="RU363101"/>
    </source>
</evidence>
<dbReference type="AlphaFoldDB" id="A0A9X2KMV6"/>
<evidence type="ECO:0000256" key="2">
    <source>
        <dbReference type="ARBA" id="ARBA00004377"/>
    </source>
</evidence>
<comment type="caution">
    <text evidence="13">The sequence shown here is derived from an EMBL/GenBank/DDBJ whole genome shotgun (WGS) entry which is preliminary data.</text>
</comment>
<dbReference type="GO" id="GO:0005886">
    <property type="term" value="C:plasma membrane"/>
    <property type="evidence" value="ECO:0007669"/>
    <property type="project" value="UniProtKB-SubCell"/>
</dbReference>
<keyword evidence="9 12" id="KW-0201">Cytochrome c-type biogenesis</keyword>
<keyword evidence="11 12" id="KW-0472">Membrane</keyword>
<evidence type="ECO:0000256" key="3">
    <source>
        <dbReference type="ARBA" id="ARBA00008741"/>
    </source>
</evidence>
<dbReference type="RefSeq" id="WP_254291031.1">
    <property type="nucleotide sequence ID" value="NZ_JAMLDX010000001.1"/>
</dbReference>
<evidence type="ECO:0000256" key="7">
    <source>
        <dbReference type="ARBA" id="ARBA00022519"/>
    </source>
</evidence>
<evidence type="ECO:0000256" key="6">
    <source>
        <dbReference type="ARBA" id="ARBA00022475"/>
    </source>
</evidence>
<gene>
    <name evidence="13" type="primary">ccmD</name>
    <name evidence="13" type="ORF">M9978_01250</name>
</gene>
<evidence type="ECO:0000313" key="14">
    <source>
        <dbReference type="Proteomes" id="UP001139451"/>
    </source>
</evidence>
<comment type="subcellular location">
    <subcellularLocation>
        <location evidence="2 12">Cell inner membrane</location>
        <topology evidence="2 12">Single-pass membrane protein</topology>
    </subcellularLocation>
</comment>
<evidence type="ECO:0000256" key="4">
    <source>
        <dbReference type="ARBA" id="ARBA00016461"/>
    </source>
</evidence>
<evidence type="ECO:0000256" key="11">
    <source>
        <dbReference type="ARBA" id="ARBA00023136"/>
    </source>
</evidence>
<dbReference type="Pfam" id="PF04995">
    <property type="entry name" value="CcmD"/>
    <property type="match status" value="1"/>
</dbReference>
<evidence type="ECO:0000256" key="10">
    <source>
        <dbReference type="ARBA" id="ARBA00022989"/>
    </source>
</evidence>
<comment type="similarity">
    <text evidence="3 12">Belongs to the CcmD/CycX/HelD family.</text>
</comment>
<keyword evidence="7 12" id="KW-0997">Cell inner membrane</keyword>
<evidence type="ECO:0000256" key="1">
    <source>
        <dbReference type="ARBA" id="ARBA00002442"/>
    </source>
</evidence>
<dbReference type="Proteomes" id="UP001139451">
    <property type="component" value="Unassembled WGS sequence"/>
</dbReference>
<keyword evidence="8 12" id="KW-0812">Transmembrane</keyword>
<evidence type="ECO:0000313" key="13">
    <source>
        <dbReference type="EMBL" id="MCP3729043.1"/>
    </source>
</evidence>
<evidence type="ECO:0000256" key="8">
    <source>
        <dbReference type="ARBA" id="ARBA00022692"/>
    </source>
</evidence>